<dbReference type="PANTHER" id="PTHR43046:SF14">
    <property type="entry name" value="MUTT_NUDIX FAMILY PROTEIN"/>
    <property type="match status" value="1"/>
</dbReference>
<evidence type="ECO:0000313" key="5">
    <source>
        <dbReference type="Proteomes" id="UP001155483"/>
    </source>
</evidence>
<dbReference type="PANTHER" id="PTHR43046">
    <property type="entry name" value="GDP-MANNOSE MANNOSYL HYDROLASE"/>
    <property type="match status" value="1"/>
</dbReference>
<dbReference type="Proteomes" id="UP001155483">
    <property type="component" value="Unassembled WGS sequence"/>
</dbReference>
<feature type="domain" description="Nudix hydrolase" evidence="3">
    <location>
        <begin position="4"/>
        <end position="151"/>
    </location>
</feature>
<evidence type="ECO:0000313" key="4">
    <source>
        <dbReference type="EMBL" id="MCU7550355.1"/>
    </source>
</evidence>
<gene>
    <name evidence="4" type="ORF">OCK74_14630</name>
</gene>
<keyword evidence="5" id="KW-1185">Reference proteome</keyword>
<comment type="caution">
    <text evidence="4">The sequence shown here is derived from an EMBL/GenBank/DDBJ whole genome shotgun (WGS) entry which is preliminary data.</text>
</comment>
<proteinExistence type="predicted"/>
<dbReference type="InterPro" id="IPR015797">
    <property type="entry name" value="NUDIX_hydrolase-like_dom_sf"/>
</dbReference>
<dbReference type="InterPro" id="IPR020084">
    <property type="entry name" value="NUDIX_hydrolase_CS"/>
</dbReference>
<dbReference type="PROSITE" id="PS00893">
    <property type="entry name" value="NUDIX_BOX"/>
    <property type="match status" value="1"/>
</dbReference>
<comment type="cofactor">
    <cofactor evidence="1">
        <name>Mg(2+)</name>
        <dbReference type="ChEBI" id="CHEBI:18420"/>
    </cofactor>
</comment>
<evidence type="ECO:0000256" key="2">
    <source>
        <dbReference type="ARBA" id="ARBA00022801"/>
    </source>
</evidence>
<evidence type="ECO:0000259" key="3">
    <source>
        <dbReference type="PROSITE" id="PS51462"/>
    </source>
</evidence>
<dbReference type="GO" id="GO:0016787">
    <property type="term" value="F:hydrolase activity"/>
    <property type="evidence" value="ECO:0007669"/>
    <property type="project" value="UniProtKB-KW"/>
</dbReference>
<dbReference type="InterPro" id="IPR000086">
    <property type="entry name" value="NUDIX_hydrolase_dom"/>
</dbReference>
<dbReference type="SUPFAM" id="SSF55811">
    <property type="entry name" value="Nudix"/>
    <property type="match status" value="1"/>
</dbReference>
<reference evidence="4" key="1">
    <citation type="submission" date="2022-09" db="EMBL/GenBank/DDBJ databases">
        <authorList>
            <person name="Yuan C."/>
            <person name="Ke Z."/>
        </authorList>
    </citation>
    <scope>NUCLEOTIDE SEQUENCE</scope>
    <source>
        <strain evidence="4">LB-8</strain>
    </source>
</reference>
<organism evidence="4 5">
    <name type="scientific">Paraflavisolibacter caeni</name>
    <dbReference type="NCBI Taxonomy" id="2982496"/>
    <lineage>
        <taxon>Bacteria</taxon>
        <taxon>Pseudomonadati</taxon>
        <taxon>Bacteroidota</taxon>
        <taxon>Chitinophagia</taxon>
        <taxon>Chitinophagales</taxon>
        <taxon>Chitinophagaceae</taxon>
        <taxon>Paraflavisolibacter</taxon>
    </lineage>
</organism>
<dbReference type="Gene3D" id="3.90.79.10">
    <property type="entry name" value="Nucleoside Triphosphate Pyrophosphohydrolase"/>
    <property type="match status" value="1"/>
</dbReference>
<evidence type="ECO:0000256" key="1">
    <source>
        <dbReference type="ARBA" id="ARBA00001946"/>
    </source>
</evidence>
<dbReference type="Pfam" id="PF00293">
    <property type="entry name" value="NUDIX"/>
    <property type="match status" value="1"/>
</dbReference>
<dbReference type="AlphaFoldDB" id="A0A9X3B893"/>
<keyword evidence="2" id="KW-0378">Hydrolase</keyword>
<dbReference type="EMBL" id="JAOTIF010000011">
    <property type="protein sequence ID" value="MCU7550355.1"/>
    <property type="molecule type" value="Genomic_DNA"/>
</dbReference>
<name>A0A9X3B893_9BACT</name>
<protein>
    <submittedName>
        <fullName evidence="4">NUDIX domain-containing protein</fullName>
    </submittedName>
</protein>
<accession>A0A9X3B893</accession>
<sequence>MSQFNIRVYGILINEKGQLLVADEYIRGKYYTKFPGGGLEFGEGTRDCLRREFMEEMNLKVEVLDHIYTTDYYQESAFRPGQQIISIYYFVKPLEPINVRLSDIEFDFDEEQLTRYNKCNEIETFRFIDWDTVSEDRVTLPIDKIVVRMIKSNHKPSHTPCP</sequence>
<reference evidence="4" key="2">
    <citation type="submission" date="2023-04" db="EMBL/GenBank/DDBJ databases">
        <title>Paracnuella aquatica gen. nov., sp. nov., a member of the family Chitinophagaceae isolated from a hot spring.</title>
        <authorList>
            <person name="Wang C."/>
        </authorList>
    </citation>
    <scope>NUCLEOTIDE SEQUENCE</scope>
    <source>
        <strain evidence="4">LB-8</strain>
    </source>
</reference>
<dbReference type="CDD" id="cd02883">
    <property type="entry name" value="NUDIX_Hydrolase"/>
    <property type="match status" value="1"/>
</dbReference>
<dbReference type="RefSeq" id="WP_279297792.1">
    <property type="nucleotide sequence ID" value="NZ_JAOTIF010000011.1"/>
</dbReference>
<dbReference type="PROSITE" id="PS51462">
    <property type="entry name" value="NUDIX"/>
    <property type="match status" value="1"/>
</dbReference>